<dbReference type="RefSeq" id="WP_013177687.1">
    <property type="nucleotide sequence ID" value="NC_014221.1"/>
</dbReference>
<name>D7CW53_TRURR</name>
<evidence type="ECO:0000313" key="4">
    <source>
        <dbReference type="Proteomes" id="UP000000379"/>
    </source>
</evidence>
<dbReference type="InterPro" id="IPR041650">
    <property type="entry name" value="HEPN_Swt1"/>
</dbReference>
<evidence type="ECO:0000313" key="3">
    <source>
        <dbReference type="EMBL" id="ADI14316.1"/>
    </source>
</evidence>
<feature type="domain" description="Swt1-like HEPN" evidence="2">
    <location>
        <begin position="11"/>
        <end position="122"/>
    </location>
</feature>
<dbReference type="EMBL" id="CP002049">
    <property type="protein sequence ID" value="ADI14316.1"/>
    <property type="molecule type" value="Genomic_DNA"/>
</dbReference>
<dbReference type="eggNOG" id="COG1483">
    <property type="taxonomic scope" value="Bacteria"/>
</dbReference>
<dbReference type="AlphaFoldDB" id="D7CW53"/>
<dbReference type="Proteomes" id="UP000000379">
    <property type="component" value="Chromosome"/>
</dbReference>
<protein>
    <recommendedName>
        <fullName evidence="2">Swt1-like HEPN domain-containing protein</fullName>
    </recommendedName>
</protein>
<evidence type="ECO:0000259" key="2">
    <source>
        <dbReference type="Pfam" id="PF18731"/>
    </source>
</evidence>
<reference evidence="3 4" key="2">
    <citation type="journal article" date="2011" name="Stand. Genomic Sci.">
        <title>Complete genome sequence of Truepera radiovictrix type strain (RQ-24).</title>
        <authorList>
            <person name="Ivanova N."/>
            <person name="Rohde C."/>
            <person name="Munk C."/>
            <person name="Nolan M."/>
            <person name="Lucas S."/>
            <person name="Del Rio T.G."/>
            <person name="Tice H."/>
            <person name="Deshpande S."/>
            <person name="Cheng J.F."/>
            <person name="Tapia R."/>
            <person name="Han C."/>
            <person name="Goodwin L."/>
            <person name="Pitluck S."/>
            <person name="Liolios K."/>
            <person name="Mavromatis K."/>
            <person name="Mikhailova N."/>
            <person name="Pati A."/>
            <person name="Chen A."/>
            <person name="Palaniappan K."/>
            <person name="Land M."/>
            <person name="Hauser L."/>
            <person name="Chang Y.J."/>
            <person name="Jeffries C.D."/>
            <person name="Brambilla E."/>
            <person name="Rohde M."/>
            <person name="Goker M."/>
            <person name="Tindall B.J."/>
            <person name="Woyke T."/>
            <person name="Bristow J."/>
            <person name="Eisen J.A."/>
            <person name="Markowitz V."/>
            <person name="Hugenholtz P."/>
            <person name="Kyrpides N.C."/>
            <person name="Klenk H.P."/>
            <person name="Lapidus A."/>
        </authorList>
    </citation>
    <scope>NUCLEOTIDE SEQUENCE [LARGE SCALE GENOMIC DNA]</scope>
    <source>
        <strain evidence="4">DSM 17093 / CIP 108686 / LMG 22925 / RQ-24</strain>
    </source>
</reference>
<proteinExistence type="predicted"/>
<dbReference type="STRING" id="649638.Trad_1192"/>
<gene>
    <name evidence="3" type="ordered locus">Trad_1192</name>
</gene>
<dbReference type="OrthoDB" id="9757917at2"/>
<dbReference type="InterPro" id="IPR007555">
    <property type="entry name" value="DUF499"/>
</dbReference>
<dbReference type="KEGG" id="tra:Trad_1192"/>
<feature type="region of interest" description="Disordered" evidence="1">
    <location>
        <begin position="995"/>
        <end position="1022"/>
    </location>
</feature>
<accession>D7CW53</accession>
<organism evidence="3 4">
    <name type="scientific">Truepera radiovictrix (strain DSM 17093 / CIP 108686 / LMG 22925 / RQ-24)</name>
    <dbReference type="NCBI Taxonomy" id="649638"/>
    <lineage>
        <taxon>Bacteria</taxon>
        <taxon>Thermotogati</taxon>
        <taxon>Deinococcota</taxon>
        <taxon>Deinococci</taxon>
        <taxon>Trueperales</taxon>
        <taxon>Trueperaceae</taxon>
        <taxon>Truepera</taxon>
    </lineage>
</organism>
<dbReference type="HOGENOM" id="CLU_010124_0_0_0"/>
<keyword evidence="4" id="KW-1185">Reference proteome</keyword>
<sequence length="1108" mass="122951">MAVTNAERIGKGLELLKQGLTPFVEREMRSVHGEAWASVALRTLRETHDFVDGKSELDVHALLLIMWGQWNEVFRRTLSHAERTYVSELREVRNRWAHQKAFSSDDTDRGLDTMVRLLNAVSAAPEAAEVERSKQELRRQVYEEQARRETRKVAAIEGTPNAALKPWRELITPHKDVAKGTYRQAEFAADLWQVFVGEGASSEYMDAGEFFRRTYLTAGLKGLLSNAIRRLCGRGGDPVVELQTNFGGGKTHSMLALYHLFSGKNLNELPGLEPVLQEVGTTRPSGVKRVVLVGNKISPGQPLHKADGTVVRTLWGEIAYQLGRREGFEMVREADETSTNPGDALRKLFVRYGPCLILIDEWVAYARQLHTESDLPGGSSETHFTFAQTLTEAAKAAPQTLLVVSIPASESNTGASGGTHIEVGGERGRLALERLKNAIGRLESAWRPASSDESFEIVRRRLFQEMNPETYAQRDAVIRAFMSLYRDNAGEFPSATREAEYERRMRAAYPIHPELFERLYTDWSSLEKFQRTRGVLRLMAAVIHELWERQDKNLLILPATIPIDAPPVQSELTRYLEDNWLPVLEKDVDGPDSLPLKLDREYPNLGRYSACRRVARTLYLGSAPTLRSENRGVTAETVKLGCAQPGETVSTFGDALRRLTDGATHLYVNGERYWYATQPSVSRLAQDRAGDLSEDAVEEEIRRRLQAEAANRADFARVHVMPEGSGDVPNEPNAALVILGPKASHTARARESAALKEAAAILETRGGGARTYKNTLVFLAPDAARLQDLEGAVRTYLAWRSIEEDAKQELLNLDTFQRNQAKTKVADADKTVQSRVPEAYVWLLVPTQPDPRGPVVWEEAKLTAKDGLVARAAKRLRADDTLITVLAGTLLKRELDGVPLWRGDHVGVGQLSDDFASYLYLPRLKDTQVLLNAIRDGLRLLTWSVESFAYADGWDAEKGRYLGLRTGDVPLDATKGLLVKAEAAIKQFEAERAVNEAAAPPVPPAPPDGQSAHPTPEATDTVTVGETRGAQLKRFYGAAKLGSTRFLRDAGSIADAVLQHLSGLEGAEVEVTLEIHARFDKEVPEHVVRTVTENCRTLKFTSAGFEEG</sequence>
<reference evidence="4" key="1">
    <citation type="submission" date="2010-05" db="EMBL/GenBank/DDBJ databases">
        <title>The complete genome of Truepera radiovictris DSM 17093.</title>
        <authorList>
            <consortium name="US DOE Joint Genome Institute (JGI-PGF)"/>
            <person name="Lucas S."/>
            <person name="Copeland A."/>
            <person name="Lapidus A."/>
            <person name="Glavina del Rio T."/>
            <person name="Dalin E."/>
            <person name="Tice H."/>
            <person name="Bruce D."/>
            <person name="Goodwin L."/>
            <person name="Pitluck S."/>
            <person name="Kyrpides N."/>
            <person name="Mavromatis K."/>
            <person name="Ovchinnikova G."/>
            <person name="Munk A.C."/>
            <person name="Detter J.C."/>
            <person name="Han C."/>
            <person name="Tapia R."/>
            <person name="Land M."/>
            <person name="Hauser L."/>
            <person name="Markowitz V."/>
            <person name="Cheng J.-F."/>
            <person name="Hugenholtz P."/>
            <person name="Woyke T."/>
            <person name="Wu D."/>
            <person name="Tindall B."/>
            <person name="Pomrenke H.G."/>
            <person name="Brambilla E."/>
            <person name="Klenk H.-P."/>
            <person name="Eisen J.A."/>
        </authorList>
    </citation>
    <scope>NUCLEOTIDE SEQUENCE [LARGE SCALE GENOMIC DNA]</scope>
    <source>
        <strain evidence="4">DSM 17093 / CIP 108686 / LMG 22925 / RQ-24</strain>
    </source>
</reference>
<dbReference type="Pfam" id="PF18731">
    <property type="entry name" value="HEPN_Swt1"/>
    <property type="match status" value="1"/>
</dbReference>
<evidence type="ECO:0000256" key="1">
    <source>
        <dbReference type="SAM" id="MobiDB-lite"/>
    </source>
</evidence>
<dbReference type="Pfam" id="PF04465">
    <property type="entry name" value="DUF499"/>
    <property type="match status" value="1"/>
</dbReference>